<dbReference type="Gene3D" id="2.30.30.40">
    <property type="entry name" value="SH3 Domains"/>
    <property type="match status" value="1"/>
</dbReference>
<proteinExistence type="predicted"/>
<reference evidence="2 3" key="1">
    <citation type="submission" date="2021-02" db="EMBL/GenBank/DDBJ databases">
        <title>Leptospira ainlahdjerensis sp. nov., Leptospira ainazelensis sp. nov., Leptospira abararensis sp. nov. and Leptospira chreensis sp. nov., four new species isolated from water sources in Algeria.</title>
        <authorList>
            <person name="Amara Korba A."/>
            <person name="Kainiu M."/>
            <person name="Vincent A.T."/>
            <person name="Mariet J.-F."/>
            <person name="Veyrier F.J."/>
            <person name="Goarant C."/>
            <person name="Picardeau M."/>
        </authorList>
    </citation>
    <scope>NUCLEOTIDE SEQUENCE [LARGE SCALE GENOMIC DNA]</scope>
    <source>
        <strain evidence="2 3">201903070</strain>
    </source>
</reference>
<dbReference type="Pfam" id="PF08239">
    <property type="entry name" value="SH3_3"/>
    <property type="match status" value="1"/>
</dbReference>
<evidence type="ECO:0000313" key="3">
    <source>
        <dbReference type="Proteomes" id="UP000724686"/>
    </source>
</evidence>
<dbReference type="EMBL" id="JAFFPU010000048">
    <property type="protein sequence ID" value="MBM9578250.1"/>
    <property type="molecule type" value="Genomic_DNA"/>
</dbReference>
<dbReference type="Proteomes" id="UP000724686">
    <property type="component" value="Unassembled WGS sequence"/>
</dbReference>
<protein>
    <submittedName>
        <fullName evidence="2">SH3 domain-containing protein</fullName>
    </submittedName>
</protein>
<name>A0ABS2UCZ7_9LEPT</name>
<dbReference type="PROSITE" id="PS51781">
    <property type="entry name" value="SH3B"/>
    <property type="match status" value="1"/>
</dbReference>
<comment type="caution">
    <text evidence="2">The sequence shown here is derived from an EMBL/GenBank/DDBJ whole genome shotgun (WGS) entry which is preliminary data.</text>
</comment>
<dbReference type="InterPro" id="IPR003646">
    <property type="entry name" value="SH3-like_bac-type"/>
</dbReference>
<evidence type="ECO:0000259" key="1">
    <source>
        <dbReference type="PROSITE" id="PS51781"/>
    </source>
</evidence>
<keyword evidence="3" id="KW-1185">Reference proteome</keyword>
<feature type="domain" description="SH3b" evidence="1">
    <location>
        <begin position="112"/>
        <end position="185"/>
    </location>
</feature>
<evidence type="ECO:0000313" key="2">
    <source>
        <dbReference type="EMBL" id="MBM9578250.1"/>
    </source>
</evidence>
<organism evidence="2 3">
    <name type="scientific">Leptospira ainlahdjerensis</name>
    <dbReference type="NCBI Taxonomy" id="2810033"/>
    <lineage>
        <taxon>Bacteria</taxon>
        <taxon>Pseudomonadati</taxon>
        <taxon>Spirochaetota</taxon>
        <taxon>Spirochaetia</taxon>
        <taxon>Leptospirales</taxon>
        <taxon>Leptospiraceae</taxon>
        <taxon>Leptospira</taxon>
    </lineage>
</organism>
<accession>A0ABS2UCZ7</accession>
<sequence>MHKSRFPFLIRLSINLALLLFLHSCASVPIGFGIVLQKDIKVYAKPTLKSEIAFSLDQSSPYDVLAADLPDKDSASKLLWFKIRQKDEEGFISKEEEILKNNVLNFLPVIGDKFGLVTATQLLLRETPGTRGKILGRLATRNIVELVEEHSKKINIDGMQGTWAKIKTKDGKIGFVFTAYLMRGISPEVLSKTDTIELRQTGWALLTKNPTKVFKYTNGKLISNSDLPYEFTKGAELYFTQKLITPQGKVYFYISGEKRPNYDSDEPEQDRVVYSGYLPAENLKNYPTHSKLYLDNNTLSSDRALLEEIDKALSGDADLSTVTESEHSFGRKKVYHVEVQAKSTYVDDTNSYKRNLLILKEGKSYTNLQIGIGDIQFEDLDGDGIDEVMLTETSGRSGDISQVLYRFNGSKFETLLNFSGFDGECGHITYSSSSISLNSKNCSKESKERIKVFEYVLKKGKLVPLR</sequence>
<dbReference type="RefSeq" id="WP_205280301.1">
    <property type="nucleotide sequence ID" value="NZ_JAFFPU010000048.1"/>
</dbReference>
<gene>
    <name evidence="2" type="ORF">JWG45_13920</name>
</gene>